<evidence type="ECO:0000313" key="8">
    <source>
        <dbReference type="EMBL" id="CAK7901580.1"/>
    </source>
</evidence>
<sequence length="339" mass="37277">MHLWSIYGALVTIAVIWSKVNAQIITKDTVTNGPVSITDKIINVKRGYYWSIFNWESPDFLYPINVQGQFYIYFGLPNKTLRIRQVNGPFYNFGLVYFKASLASALFDLRPQSFNNLGDLYFISDRSPSVSFSIWCNPWTNYLGGSIYMYSDARQPNSVIFGNSPPQIVNDGQICLRNNRWKATSVIIGSGCIDIGVNSNFQYNLYKQPFNPKQTLYLSTPTSTLSLGGQGQTEKYLVAGFGGGNMISLTFPITKFAYGTNTGVLTLTAASYIINITIGKGYDKSLFEITQADLGPGVGLSPLNGVITYNGAVPVGSTSHGVCTICKDEPEYPPPPPAT</sequence>
<evidence type="ECO:0000256" key="2">
    <source>
        <dbReference type="ARBA" id="ARBA00022512"/>
    </source>
</evidence>
<keyword evidence="2" id="KW-0134">Cell wall</keyword>
<evidence type="ECO:0000256" key="5">
    <source>
        <dbReference type="ARBA" id="ARBA00023180"/>
    </source>
</evidence>
<keyword evidence="3" id="KW-0964">Secreted</keyword>
<evidence type="ECO:0000256" key="3">
    <source>
        <dbReference type="ARBA" id="ARBA00022525"/>
    </source>
</evidence>
<proteinExistence type="predicted"/>
<protein>
    <recommendedName>
        <fullName evidence="7">Hyphally-regulated cell wall protein N-terminal domain-containing protein</fullName>
    </recommendedName>
</protein>
<evidence type="ECO:0000256" key="1">
    <source>
        <dbReference type="ARBA" id="ARBA00004191"/>
    </source>
</evidence>
<dbReference type="InterPro" id="IPR021031">
    <property type="entry name" value="Hyphal-reg_cell_wall_N"/>
</dbReference>
<accession>A0ABP0EBN0</accession>
<comment type="subcellular location">
    <subcellularLocation>
        <location evidence="1">Secreted</location>
        <location evidence="1">Cell wall</location>
    </subcellularLocation>
</comment>
<dbReference type="Pfam" id="PF11765">
    <property type="entry name" value="Hyphal_reg_CWP"/>
    <property type="match status" value="1"/>
</dbReference>
<reference evidence="8 9" key="1">
    <citation type="submission" date="2024-01" db="EMBL/GenBank/DDBJ databases">
        <authorList>
            <consortium name="Genoscope - CEA"/>
            <person name="William W."/>
        </authorList>
    </citation>
    <scope>NUCLEOTIDE SEQUENCE [LARGE SCALE GENOMIC DNA]</scope>
    <source>
        <strain evidence="8 9">29B2s-10</strain>
    </source>
</reference>
<dbReference type="Proteomes" id="UP001497600">
    <property type="component" value="Chromosome C"/>
</dbReference>
<keyword evidence="5" id="KW-0325">Glycoprotein</keyword>
<evidence type="ECO:0000313" key="9">
    <source>
        <dbReference type="Proteomes" id="UP001497600"/>
    </source>
</evidence>
<keyword evidence="4 6" id="KW-0732">Signal</keyword>
<evidence type="ECO:0000256" key="6">
    <source>
        <dbReference type="SAM" id="SignalP"/>
    </source>
</evidence>
<feature type="domain" description="Hyphally-regulated cell wall protein N-terminal" evidence="7">
    <location>
        <begin position="15"/>
        <end position="333"/>
    </location>
</feature>
<dbReference type="EMBL" id="OZ004255">
    <property type="protein sequence ID" value="CAK7901580.1"/>
    <property type="molecule type" value="Genomic_DNA"/>
</dbReference>
<gene>
    <name evidence="8" type="ORF">CAAN4_C12640</name>
</gene>
<organism evidence="8 9">
    <name type="scientific">[Candida] anglica</name>
    <dbReference type="NCBI Taxonomy" id="148631"/>
    <lineage>
        <taxon>Eukaryota</taxon>
        <taxon>Fungi</taxon>
        <taxon>Dikarya</taxon>
        <taxon>Ascomycota</taxon>
        <taxon>Saccharomycotina</taxon>
        <taxon>Pichiomycetes</taxon>
        <taxon>Debaryomycetaceae</taxon>
        <taxon>Kurtzmaniella</taxon>
    </lineage>
</organism>
<name>A0ABP0EBN0_9ASCO</name>
<evidence type="ECO:0000256" key="4">
    <source>
        <dbReference type="ARBA" id="ARBA00022729"/>
    </source>
</evidence>
<feature type="signal peptide" evidence="6">
    <location>
        <begin position="1"/>
        <end position="22"/>
    </location>
</feature>
<keyword evidence="9" id="KW-1185">Reference proteome</keyword>
<feature type="chain" id="PRO_5045273167" description="Hyphally-regulated cell wall protein N-terminal domain-containing protein" evidence="6">
    <location>
        <begin position="23"/>
        <end position="339"/>
    </location>
</feature>
<evidence type="ECO:0000259" key="7">
    <source>
        <dbReference type="Pfam" id="PF11765"/>
    </source>
</evidence>